<feature type="domain" description="Chemokine interleukin-8-like" evidence="2">
    <location>
        <begin position="30"/>
        <end position="79"/>
    </location>
</feature>
<dbReference type="InterPro" id="IPR036048">
    <property type="entry name" value="Interleukin_8-like_sf"/>
</dbReference>
<protein>
    <recommendedName>
        <fullName evidence="2">Chemokine interleukin-8-like domain-containing protein</fullName>
    </recommendedName>
</protein>
<evidence type="ECO:0000313" key="4">
    <source>
        <dbReference type="Proteomes" id="UP000472260"/>
    </source>
</evidence>
<dbReference type="InterPro" id="IPR001811">
    <property type="entry name" value="Chemokine_IL8-like_dom"/>
</dbReference>
<evidence type="ECO:0000259" key="2">
    <source>
        <dbReference type="Pfam" id="PF00048"/>
    </source>
</evidence>
<dbReference type="SUPFAM" id="SSF54117">
    <property type="entry name" value="Interleukin 8-like chemokines"/>
    <property type="match status" value="1"/>
</dbReference>
<name>A0A671MET1_9TELE</name>
<dbReference type="Proteomes" id="UP000472260">
    <property type="component" value="Unassembled WGS sequence"/>
</dbReference>
<reference evidence="3" key="2">
    <citation type="submission" date="2025-09" db="UniProtKB">
        <authorList>
            <consortium name="Ensembl"/>
        </authorList>
    </citation>
    <scope>IDENTIFICATION</scope>
</reference>
<keyword evidence="1" id="KW-0202">Cytokine</keyword>
<evidence type="ECO:0000256" key="1">
    <source>
        <dbReference type="ARBA" id="ARBA00022514"/>
    </source>
</evidence>
<reference evidence="3" key="1">
    <citation type="submission" date="2025-08" db="UniProtKB">
        <authorList>
            <consortium name="Ensembl"/>
        </authorList>
    </citation>
    <scope>IDENTIFICATION</scope>
</reference>
<sequence length="106" mass="12605">YYFRIYFVFVKTCISSITTKKEPQGYPPPRCCVTILEKIPRRILRLVSRCEIQSKYGACHIDALILHIRNKLFCAHPRLLKKLKKIHESQPVKPFCFCFKVRNYTI</sequence>
<evidence type="ECO:0000313" key="3">
    <source>
        <dbReference type="Ensembl" id="ENSSANP00000031768.1"/>
    </source>
</evidence>
<dbReference type="AlphaFoldDB" id="A0A671MET1"/>
<organism evidence="3 4">
    <name type="scientific">Sinocyclocheilus anshuiensis</name>
    <dbReference type="NCBI Taxonomy" id="1608454"/>
    <lineage>
        <taxon>Eukaryota</taxon>
        <taxon>Metazoa</taxon>
        <taxon>Chordata</taxon>
        <taxon>Craniata</taxon>
        <taxon>Vertebrata</taxon>
        <taxon>Euteleostomi</taxon>
        <taxon>Actinopterygii</taxon>
        <taxon>Neopterygii</taxon>
        <taxon>Teleostei</taxon>
        <taxon>Ostariophysi</taxon>
        <taxon>Cypriniformes</taxon>
        <taxon>Cyprinidae</taxon>
        <taxon>Cyprininae</taxon>
        <taxon>Sinocyclocheilus</taxon>
    </lineage>
</organism>
<dbReference type="Gene3D" id="2.40.50.40">
    <property type="match status" value="1"/>
</dbReference>
<dbReference type="GO" id="GO:0006955">
    <property type="term" value="P:immune response"/>
    <property type="evidence" value="ECO:0007669"/>
    <property type="project" value="InterPro"/>
</dbReference>
<keyword evidence="4" id="KW-1185">Reference proteome</keyword>
<proteinExistence type="predicted"/>
<dbReference type="Ensembl" id="ENSSANT00000033822.1">
    <property type="protein sequence ID" value="ENSSANP00000031768.1"/>
    <property type="gene ID" value="ENSSANG00000016214.1"/>
</dbReference>
<accession>A0A671MET1</accession>
<dbReference type="Pfam" id="PF00048">
    <property type="entry name" value="IL8"/>
    <property type="match status" value="1"/>
</dbReference>
<dbReference type="GO" id="GO:0008009">
    <property type="term" value="F:chemokine activity"/>
    <property type="evidence" value="ECO:0007669"/>
    <property type="project" value="InterPro"/>
</dbReference>
<dbReference type="GO" id="GO:0005615">
    <property type="term" value="C:extracellular space"/>
    <property type="evidence" value="ECO:0007669"/>
    <property type="project" value="UniProtKB-KW"/>
</dbReference>